<evidence type="ECO:0000256" key="1">
    <source>
        <dbReference type="ARBA" id="ARBA00008668"/>
    </source>
</evidence>
<dbReference type="Gene3D" id="3.40.50.1110">
    <property type="entry name" value="SGNH hydrolase"/>
    <property type="match status" value="1"/>
</dbReference>
<evidence type="ECO:0000256" key="4">
    <source>
        <dbReference type="ARBA" id="ARBA00023180"/>
    </source>
</evidence>
<keyword evidence="2" id="KW-0732">Signal</keyword>
<accession>A0A7J6URP6</accession>
<evidence type="ECO:0000313" key="6">
    <source>
        <dbReference type="Proteomes" id="UP000554482"/>
    </source>
</evidence>
<dbReference type="InterPro" id="IPR036514">
    <property type="entry name" value="SGNH_hydro_sf"/>
</dbReference>
<dbReference type="Pfam" id="PF00657">
    <property type="entry name" value="Lipase_GDSL"/>
    <property type="match status" value="1"/>
</dbReference>
<evidence type="ECO:0000256" key="2">
    <source>
        <dbReference type="ARBA" id="ARBA00022729"/>
    </source>
</evidence>
<dbReference type="OrthoDB" id="655468at2759"/>
<gene>
    <name evidence="5" type="ORF">FRX31_035197</name>
</gene>
<sequence>MLLHISNVNGECKKAPIIFNFGDSNSDTGGLVAGLGYNIDLPYGRIFFRSSSGRLSDGRLVIDFLCESVNSSYLSPYMESFGSNFSHGANFAIVGSSTLPKDVPFALDIQVLQFLHFKARSTQVTGPGSRRLMDDQGFRDALYMFDIGQNDLSDAFAKNLSYAQVIQGIPLVLAEIKSAVMTIYEQGGKNFWIHNTGPLGCLPQKLSMVDKTNRTLDQHGCLQPCNDAAKIFNEGLRALCDEFRSSLEDVNVVYVDIYTIKYDLIANASKYGLKNPLMACCGFGGPPYNYDLKVQCGHGEYTTCTEGSQYISFDGVHYAEAANKIVASLILSTNYSTPQLKFDYFCQS</sequence>
<organism evidence="5 6">
    <name type="scientific">Thalictrum thalictroides</name>
    <name type="common">Rue-anemone</name>
    <name type="synonym">Anemone thalictroides</name>
    <dbReference type="NCBI Taxonomy" id="46969"/>
    <lineage>
        <taxon>Eukaryota</taxon>
        <taxon>Viridiplantae</taxon>
        <taxon>Streptophyta</taxon>
        <taxon>Embryophyta</taxon>
        <taxon>Tracheophyta</taxon>
        <taxon>Spermatophyta</taxon>
        <taxon>Magnoliopsida</taxon>
        <taxon>Ranunculales</taxon>
        <taxon>Ranunculaceae</taxon>
        <taxon>Thalictroideae</taxon>
        <taxon>Thalictrum</taxon>
    </lineage>
</organism>
<keyword evidence="6" id="KW-1185">Reference proteome</keyword>
<name>A0A7J6URP6_THATH</name>
<evidence type="ECO:0000256" key="3">
    <source>
        <dbReference type="ARBA" id="ARBA00022801"/>
    </source>
</evidence>
<evidence type="ECO:0000313" key="5">
    <source>
        <dbReference type="EMBL" id="KAF5175218.1"/>
    </source>
</evidence>
<dbReference type="Proteomes" id="UP000554482">
    <property type="component" value="Unassembled WGS sequence"/>
</dbReference>
<dbReference type="PANTHER" id="PTHR22835:SF275">
    <property type="entry name" value="OS01G0331100 PROTEIN"/>
    <property type="match status" value="1"/>
</dbReference>
<dbReference type="AlphaFoldDB" id="A0A7J6URP6"/>
<dbReference type="SUPFAM" id="SSF52266">
    <property type="entry name" value="SGNH hydrolase"/>
    <property type="match status" value="1"/>
</dbReference>
<dbReference type="CDD" id="cd01837">
    <property type="entry name" value="SGNH_plant_lipase_like"/>
    <property type="match status" value="1"/>
</dbReference>
<proteinExistence type="inferred from homology"/>
<comment type="similarity">
    <text evidence="1">Belongs to the 'GDSL' lipolytic enzyme family.</text>
</comment>
<dbReference type="InterPro" id="IPR001087">
    <property type="entry name" value="GDSL"/>
</dbReference>
<dbReference type="GO" id="GO:0016788">
    <property type="term" value="F:hydrolase activity, acting on ester bonds"/>
    <property type="evidence" value="ECO:0007669"/>
    <property type="project" value="InterPro"/>
</dbReference>
<dbReference type="PANTHER" id="PTHR22835">
    <property type="entry name" value="ZINC FINGER FYVE DOMAIN CONTAINING PROTEIN"/>
    <property type="match status" value="1"/>
</dbReference>
<dbReference type="InterPro" id="IPR035669">
    <property type="entry name" value="SGNH_plant_lipase-like"/>
</dbReference>
<reference evidence="5 6" key="1">
    <citation type="submission" date="2020-06" db="EMBL/GenBank/DDBJ databases">
        <title>Transcriptomic and genomic resources for Thalictrum thalictroides and T. hernandezii: Facilitating candidate gene discovery in an emerging model plant lineage.</title>
        <authorList>
            <person name="Arias T."/>
            <person name="Riano-Pachon D.M."/>
            <person name="Di Stilio V.S."/>
        </authorList>
    </citation>
    <scope>NUCLEOTIDE SEQUENCE [LARGE SCALE GENOMIC DNA]</scope>
    <source>
        <strain evidence="6">cv. WT478/WT964</strain>
        <tissue evidence="5">Leaves</tissue>
    </source>
</reference>
<keyword evidence="4" id="KW-0325">Glycoprotein</keyword>
<keyword evidence="3" id="KW-0378">Hydrolase</keyword>
<dbReference type="EMBL" id="JABWDY010044327">
    <property type="protein sequence ID" value="KAF5175218.1"/>
    <property type="molecule type" value="Genomic_DNA"/>
</dbReference>
<protein>
    <submittedName>
        <fullName evidence="5">GDSL esterase/lipase</fullName>
    </submittedName>
</protein>
<comment type="caution">
    <text evidence="5">The sequence shown here is derived from an EMBL/GenBank/DDBJ whole genome shotgun (WGS) entry which is preliminary data.</text>
</comment>